<dbReference type="GO" id="GO:0004497">
    <property type="term" value="F:monooxygenase activity"/>
    <property type="evidence" value="ECO:0007669"/>
    <property type="project" value="UniProtKB-KW"/>
</dbReference>
<dbReference type="GO" id="GO:0016705">
    <property type="term" value="F:oxidoreductase activity, acting on paired donors, with incorporation or reduction of molecular oxygen"/>
    <property type="evidence" value="ECO:0007669"/>
    <property type="project" value="InterPro"/>
</dbReference>
<sequence length="572" mass="63391">MTAEESISTAWSLLKSYWVPLLLALIAVRLLRNKFRAGLSGIPGPPVAAYTGLWRFFDVAKGQAHWTHINLHKKYGPLVRIGPNHVSVGDPAEIPNIYGLNKGYTKSGFYPIQSISWHKKPQMNIFSTRDEKYHRDQKRPIANAYSLTSLLVKEDAVDSCSKLFMEQLGSFVDLNKPVDLGQWLQYYAFDVIGEISFARKLGFLQAGTDVDGMMETIAGILVYASLCGQLPEWHPFLLGNPLFPILIPSMESWNSVLTFTLKAVNTVLSTSSSSSSSPTDEKKEASSPSSSSSPLLERDGDLSPAALSALDARGDMLSRWSALRLADPPRLTTRDMVVHLSTNVFAGSDTTAIALRAILYFLLKNPRTLRKLVAEIDGAADAGLLVRRRGKESGDDYGDGDGDDAAVGYREAVAHLPYLEAVAKEAMRLHPSVGLGLERVVPPQGAEVCGRWIPGGTVVGVNAWVVQHDGAVFEEPERFRPERWLDAGDEERRRMEASFLAFGAGSRTCLGKHISMMEMMKVVPQLLREFEVELEGGNESREWKVKNRWFVQQEGLICTLRRRDRKGEKGRA</sequence>
<dbReference type="InterPro" id="IPR002401">
    <property type="entry name" value="Cyt_P450_E_grp-I"/>
</dbReference>
<gene>
    <name evidence="9" type="ORF">BKCO1_460009</name>
</gene>
<evidence type="ECO:0000256" key="8">
    <source>
        <dbReference type="SAM" id="Phobius"/>
    </source>
</evidence>
<evidence type="ECO:0000256" key="3">
    <source>
        <dbReference type="ARBA" id="ARBA00022723"/>
    </source>
</evidence>
<protein>
    <submittedName>
        <fullName evidence="9">Cytochrome p450 oxidoreductase</fullName>
    </submittedName>
</protein>
<dbReference type="GO" id="GO:0005506">
    <property type="term" value="F:iron ion binding"/>
    <property type="evidence" value="ECO:0007669"/>
    <property type="project" value="InterPro"/>
</dbReference>
<evidence type="ECO:0000256" key="6">
    <source>
        <dbReference type="RuleBase" id="RU000461"/>
    </source>
</evidence>
<dbReference type="PRINTS" id="PR00463">
    <property type="entry name" value="EP450I"/>
</dbReference>
<keyword evidence="10" id="KW-1185">Reference proteome</keyword>
<evidence type="ECO:0000256" key="5">
    <source>
        <dbReference type="PIRSR" id="PIRSR602401-1"/>
    </source>
</evidence>
<accession>A0A1J9QT14</accession>
<dbReference type="InterPro" id="IPR036396">
    <property type="entry name" value="Cyt_P450_sf"/>
</dbReference>
<keyword evidence="6" id="KW-0560">Oxidoreductase</keyword>
<evidence type="ECO:0000313" key="10">
    <source>
        <dbReference type="Proteomes" id="UP000183809"/>
    </source>
</evidence>
<dbReference type="OrthoDB" id="3934656at2759"/>
<evidence type="ECO:0000313" key="9">
    <source>
        <dbReference type="EMBL" id="OJD31584.1"/>
    </source>
</evidence>
<keyword evidence="5 6" id="KW-0349">Heme</keyword>
<organism evidence="9 10">
    <name type="scientific">Diplodia corticola</name>
    <dbReference type="NCBI Taxonomy" id="236234"/>
    <lineage>
        <taxon>Eukaryota</taxon>
        <taxon>Fungi</taxon>
        <taxon>Dikarya</taxon>
        <taxon>Ascomycota</taxon>
        <taxon>Pezizomycotina</taxon>
        <taxon>Dothideomycetes</taxon>
        <taxon>Dothideomycetes incertae sedis</taxon>
        <taxon>Botryosphaeriales</taxon>
        <taxon>Botryosphaeriaceae</taxon>
        <taxon>Diplodia</taxon>
    </lineage>
</organism>
<dbReference type="CDD" id="cd11060">
    <property type="entry name" value="CYP57A1-like"/>
    <property type="match status" value="1"/>
</dbReference>
<dbReference type="RefSeq" id="XP_020127844.1">
    <property type="nucleotide sequence ID" value="XM_020276353.1"/>
</dbReference>
<proteinExistence type="inferred from homology"/>
<keyword evidence="4 5" id="KW-0408">Iron</keyword>
<keyword evidence="8" id="KW-1133">Transmembrane helix</keyword>
<evidence type="ECO:0000256" key="2">
    <source>
        <dbReference type="ARBA" id="ARBA00010617"/>
    </source>
</evidence>
<comment type="cofactor">
    <cofactor evidence="1 5">
        <name>heme</name>
        <dbReference type="ChEBI" id="CHEBI:30413"/>
    </cofactor>
</comment>
<dbReference type="Proteomes" id="UP000183809">
    <property type="component" value="Unassembled WGS sequence"/>
</dbReference>
<dbReference type="PANTHER" id="PTHR24305">
    <property type="entry name" value="CYTOCHROME P450"/>
    <property type="match status" value="1"/>
</dbReference>
<dbReference type="PANTHER" id="PTHR24305:SF232">
    <property type="entry name" value="P450, PUTATIVE (EUROFUNG)-RELATED"/>
    <property type="match status" value="1"/>
</dbReference>
<evidence type="ECO:0000256" key="1">
    <source>
        <dbReference type="ARBA" id="ARBA00001971"/>
    </source>
</evidence>
<dbReference type="GeneID" id="31016614"/>
<comment type="caution">
    <text evidence="9">The sequence shown here is derived from an EMBL/GenBank/DDBJ whole genome shotgun (WGS) entry which is preliminary data.</text>
</comment>
<dbReference type="SUPFAM" id="SSF48264">
    <property type="entry name" value="Cytochrome P450"/>
    <property type="match status" value="1"/>
</dbReference>
<dbReference type="PRINTS" id="PR00385">
    <property type="entry name" value="P450"/>
</dbReference>
<comment type="similarity">
    <text evidence="2 6">Belongs to the cytochrome P450 family.</text>
</comment>
<keyword evidence="8" id="KW-0472">Membrane</keyword>
<dbReference type="STRING" id="236234.A0A1J9QT14"/>
<feature type="region of interest" description="Disordered" evidence="7">
    <location>
        <begin position="269"/>
        <end position="298"/>
    </location>
</feature>
<evidence type="ECO:0000256" key="4">
    <source>
        <dbReference type="ARBA" id="ARBA00023004"/>
    </source>
</evidence>
<name>A0A1J9QT14_9PEZI</name>
<evidence type="ECO:0000256" key="7">
    <source>
        <dbReference type="SAM" id="MobiDB-lite"/>
    </source>
</evidence>
<feature type="transmembrane region" description="Helical" evidence="8">
    <location>
        <begin position="12"/>
        <end position="31"/>
    </location>
</feature>
<dbReference type="InterPro" id="IPR001128">
    <property type="entry name" value="Cyt_P450"/>
</dbReference>
<dbReference type="FunFam" id="1.10.630.10:FF:000050">
    <property type="entry name" value="Cytochrome P450 monooxygenase"/>
    <property type="match status" value="1"/>
</dbReference>
<dbReference type="GO" id="GO:0020037">
    <property type="term" value="F:heme binding"/>
    <property type="evidence" value="ECO:0007669"/>
    <property type="project" value="InterPro"/>
</dbReference>
<dbReference type="Gene3D" id="1.10.630.10">
    <property type="entry name" value="Cytochrome P450"/>
    <property type="match status" value="1"/>
</dbReference>
<dbReference type="Pfam" id="PF00067">
    <property type="entry name" value="p450"/>
    <property type="match status" value="1"/>
</dbReference>
<dbReference type="AlphaFoldDB" id="A0A1J9QT14"/>
<dbReference type="EMBL" id="MNUE01000046">
    <property type="protein sequence ID" value="OJD31584.1"/>
    <property type="molecule type" value="Genomic_DNA"/>
</dbReference>
<keyword evidence="8" id="KW-0812">Transmembrane</keyword>
<dbReference type="InterPro" id="IPR017972">
    <property type="entry name" value="Cyt_P450_CS"/>
</dbReference>
<dbReference type="PROSITE" id="PS00086">
    <property type="entry name" value="CYTOCHROME_P450"/>
    <property type="match status" value="1"/>
</dbReference>
<keyword evidence="6" id="KW-0503">Monooxygenase</keyword>
<reference evidence="9 10" key="1">
    <citation type="submission" date="2016-10" db="EMBL/GenBank/DDBJ databases">
        <title>Proteomics and genomics reveal pathogen-plant mechanisms compatible with a hemibiotrophic lifestyle of Diplodia corticola.</title>
        <authorList>
            <person name="Fernandes I."/>
            <person name="De Jonge R."/>
            <person name="Van De Peer Y."/>
            <person name="Devreese B."/>
            <person name="Alves A."/>
            <person name="Esteves A.C."/>
        </authorList>
    </citation>
    <scope>NUCLEOTIDE SEQUENCE [LARGE SCALE GENOMIC DNA]</scope>
    <source>
        <strain evidence="9 10">CBS 112549</strain>
    </source>
</reference>
<dbReference type="InterPro" id="IPR050121">
    <property type="entry name" value="Cytochrome_P450_monoxygenase"/>
</dbReference>
<feature type="binding site" description="axial binding residue" evidence="5">
    <location>
        <position position="509"/>
    </location>
    <ligand>
        <name>heme</name>
        <dbReference type="ChEBI" id="CHEBI:30413"/>
    </ligand>
    <ligandPart>
        <name>Fe</name>
        <dbReference type="ChEBI" id="CHEBI:18248"/>
    </ligandPart>
</feature>
<keyword evidence="3 5" id="KW-0479">Metal-binding</keyword>